<dbReference type="GO" id="GO:0045820">
    <property type="term" value="P:negative regulation of glycolytic process"/>
    <property type="evidence" value="ECO:0007669"/>
    <property type="project" value="TreeGrafter"/>
</dbReference>
<dbReference type="GO" id="GO:0004331">
    <property type="term" value="F:fructose-2,6-bisphosphate 2-phosphatase activity"/>
    <property type="evidence" value="ECO:0007669"/>
    <property type="project" value="TreeGrafter"/>
</dbReference>
<evidence type="ECO:0008006" key="6">
    <source>
        <dbReference type="Google" id="ProtNLM"/>
    </source>
</evidence>
<feature type="active site" description="Proton donor/acceptor" evidence="2">
    <location>
        <position position="80"/>
    </location>
</feature>
<dbReference type="CDD" id="cd07067">
    <property type="entry name" value="HP_PGM_like"/>
    <property type="match status" value="1"/>
</dbReference>
<proteinExistence type="predicted"/>
<evidence type="ECO:0000256" key="3">
    <source>
        <dbReference type="PIRSR" id="PIRSR613078-2"/>
    </source>
</evidence>
<evidence type="ECO:0000313" key="4">
    <source>
        <dbReference type="EMBL" id="AGH42524.1"/>
    </source>
</evidence>
<evidence type="ECO:0000256" key="2">
    <source>
        <dbReference type="PIRSR" id="PIRSR613078-1"/>
    </source>
</evidence>
<evidence type="ECO:0000256" key="1">
    <source>
        <dbReference type="ARBA" id="ARBA00022801"/>
    </source>
</evidence>
<dbReference type="InterPro" id="IPR013078">
    <property type="entry name" value="His_Pase_superF_clade-1"/>
</dbReference>
<dbReference type="HOGENOM" id="CLU_033323_9_2_6"/>
<name>K6Z4X8_9ALTE</name>
<reference evidence="4 5" key="1">
    <citation type="journal article" date="2013" name="Genome Announc.">
        <title>Complete Genome Sequence of Glaciecola psychrophila Strain 170T.</title>
        <authorList>
            <person name="Yin J."/>
            <person name="Chen J."/>
            <person name="Liu G."/>
            <person name="Yu Y."/>
            <person name="Song L."/>
            <person name="Wang X."/>
            <person name="Qu X."/>
        </authorList>
    </citation>
    <scope>NUCLEOTIDE SEQUENCE [LARGE SCALE GENOMIC DNA]</scope>
    <source>
        <strain evidence="4 5">170</strain>
    </source>
</reference>
<feature type="binding site" evidence="3">
    <location>
        <position position="56"/>
    </location>
    <ligand>
        <name>substrate</name>
    </ligand>
</feature>
<gene>
    <name evidence="4" type="ORF">C427_0414</name>
</gene>
<dbReference type="AlphaFoldDB" id="K6Z4X8"/>
<keyword evidence="5" id="KW-1185">Reference proteome</keyword>
<dbReference type="SUPFAM" id="SSF53254">
    <property type="entry name" value="Phosphoglycerate mutase-like"/>
    <property type="match status" value="1"/>
</dbReference>
<dbReference type="PROSITE" id="PS00175">
    <property type="entry name" value="PG_MUTASE"/>
    <property type="match status" value="1"/>
</dbReference>
<dbReference type="PANTHER" id="PTHR46517">
    <property type="entry name" value="FRUCTOSE-2,6-BISPHOSPHATASE TIGAR"/>
    <property type="match status" value="1"/>
</dbReference>
<dbReference type="InterPro" id="IPR051695">
    <property type="entry name" value="Phosphoglycerate_Mutase"/>
</dbReference>
<dbReference type="SMART" id="SM00855">
    <property type="entry name" value="PGAM"/>
    <property type="match status" value="1"/>
</dbReference>
<feature type="active site" description="Tele-phosphohistidine intermediate" evidence="2">
    <location>
        <position position="8"/>
    </location>
</feature>
<feature type="binding site" evidence="3">
    <location>
        <begin position="7"/>
        <end position="14"/>
    </location>
    <ligand>
        <name>substrate</name>
    </ligand>
</feature>
<dbReference type="InterPro" id="IPR029033">
    <property type="entry name" value="His_PPase_superfam"/>
</dbReference>
<dbReference type="GO" id="GO:0043456">
    <property type="term" value="P:regulation of pentose-phosphate shunt"/>
    <property type="evidence" value="ECO:0007669"/>
    <property type="project" value="TreeGrafter"/>
</dbReference>
<sequence>MSIYLIRHGQTNGNRDRILQTPDTPLSNLGHQQAKQLAQAFQDISVENIICSDYIRTQQTAAPLHAIQQSSFSLQPLLRERSFGDLRGKAYADIDADIFDESYAPPNGETQHQFIERVNLVWKFVLETYKNMQGSLVVMTHGLVLRELIKQHLIVDDAMSPLSDFQNTCITQVNGTDKKTILRFCDARHLNKESTAGGAV</sequence>
<dbReference type="STRING" id="1129794.C427_0414"/>
<dbReference type="eggNOG" id="COG0406">
    <property type="taxonomic scope" value="Bacteria"/>
</dbReference>
<dbReference type="GO" id="GO:0005829">
    <property type="term" value="C:cytosol"/>
    <property type="evidence" value="ECO:0007669"/>
    <property type="project" value="TreeGrafter"/>
</dbReference>
<organism evidence="4 5">
    <name type="scientific">Paraglaciecola psychrophila 170</name>
    <dbReference type="NCBI Taxonomy" id="1129794"/>
    <lineage>
        <taxon>Bacteria</taxon>
        <taxon>Pseudomonadati</taxon>
        <taxon>Pseudomonadota</taxon>
        <taxon>Gammaproteobacteria</taxon>
        <taxon>Alteromonadales</taxon>
        <taxon>Alteromonadaceae</taxon>
        <taxon>Paraglaciecola</taxon>
    </lineage>
</organism>
<keyword evidence="1" id="KW-0378">Hydrolase</keyword>
<dbReference type="RefSeq" id="WP_007642861.1">
    <property type="nucleotide sequence ID" value="NC_020514.1"/>
</dbReference>
<protein>
    <recommendedName>
        <fullName evidence="6">Phosphoglycerate mutase</fullName>
    </recommendedName>
</protein>
<dbReference type="Pfam" id="PF00300">
    <property type="entry name" value="His_Phos_1"/>
    <property type="match status" value="1"/>
</dbReference>
<dbReference type="Proteomes" id="UP000011864">
    <property type="component" value="Chromosome"/>
</dbReference>
<dbReference type="OrthoDB" id="9781415at2"/>
<dbReference type="PANTHER" id="PTHR46517:SF1">
    <property type="entry name" value="FRUCTOSE-2,6-BISPHOSPHATASE TIGAR"/>
    <property type="match status" value="1"/>
</dbReference>
<dbReference type="KEGG" id="gps:C427_0414"/>
<evidence type="ECO:0000313" key="5">
    <source>
        <dbReference type="Proteomes" id="UP000011864"/>
    </source>
</evidence>
<accession>K6Z4X8</accession>
<dbReference type="InterPro" id="IPR001345">
    <property type="entry name" value="PG/BPGM_mutase_AS"/>
</dbReference>
<dbReference type="Gene3D" id="3.40.50.1240">
    <property type="entry name" value="Phosphoglycerate mutase-like"/>
    <property type="match status" value="1"/>
</dbReference>
<dbReference type="PATRIC" id="fig|1129794.4.peg.409"/>
<dbReference type="EMBL" id="CP003837">
    <property type="protein sequence ID" value="AGH42524.1"/>
    <property type="molecule type" value="Genomic_DNA"/>
</dbReference>